<accession>A0AAT9LDI8</accession>
<protein>
    <submittedName>
        <fullName evidence="3">Indolepyruvate oxidoreductase subunit beta</fullName>
    </submittedName>
</protein>
<dbReference type="SUPFAM" id="SSF53323">
    <property type="entry name" value="Pyruvate-ferredoxin oxidoreductase, PFOR, domain III"/>
    <property type="match status" value="1"/>
</dbReference>
<dbReference type="PANTHER" id="PTHR43854:SF1">
    <property type="entry name" value="INDOLEPYRUVATE OXIDOREDUCTASE SUBUNIT IORB"/>
    <property type="match status" value="1"/>
</dbReference>
<dbReference type="EMBL" id="CP062796">
    <property type="protein sequence ID" value="QUL99073.1"/>
    <property type="molecule type" value="Genomic_DNA"/>
</dbReference>
<gene>
    <name evidence="3" type="ORF">IMF26_03115</name>
</gene>
<dbReference type="Pfam" id="PF01558">
    <property type="entry name" value="POR"/>
    <property type="match status" value="1"/>
</dbReference>
<reference evidence="3" key="1">
    <citation type="submission" date="2020-10" db="EMBL/GenBank/DDBJ databases">
        <authorList>
            <person name="Kadnikov V."/>
            <person name="Beletsky A.V."/>
            <person name="Mardanov A.V."/>
            <person name="Karnachuk O.V."/>
            <person name="Ravin N.V."/>
        </authorList>
    </citation>
    <scope>NUCLEOTIDE SEQUENCE</scope>
    <source>
        <strain evidence="3">Bu02</strain>
    </source>
</reference>
<feature type="domain" description="Pyruvate/ketoisovalerate oxidoreductase catalytic" evidence="2">
    <location>
        <begin position="32"/>
        <end position="208"/>
    </location>
</feature>
<evidence type="ECO:0000259" key="2">
    <source>
        <dbReference type="Pfam" id="PF01558"/>
    </source>
</evidence>
<dbReference type="KEGG" id="fcz:IMF26_03115"/>
<dbReference type="PANTHER" id="PTHR43854">
    <property type="entry name" value="INDOLEPYRUVATE OXIDOREDUCTASE SUBUNIT IORB"/>
    <property type="match status" value="1"/>
</dbReference>
<reference evidence="3" key="2">
    <citation type="journal article" date="2023" name="Biology">
        <title>Prokaryotic Life Associated with Coal-Fire Gas Vents Revealed by Metagenomics.</title>
        <authorList>
            <person name="Kadnikov V.V."/>
            <person name="Mardanov A.V."/>
            <person name="Beletsky A.V."/>
            <person name="Karnachuk O.V."/>
            <person name="Ravin N.V."/>
        </authorList>
    </citation>
    <scope>NUCLEOTIDE SEQUENCE</scope>
    <source>
        <strain evidence="3">Bu02</strain>
    </source>
</reference>
<dbReference type="Gene3D" id="3.40.920.10">
    <property type="entry name" value="Pyruvate-ferredoxin oxidoreductase, PFOR, domain III"/>
    <property type="match status" value="1"/>
</dbReference>
<evidence type="ECO:0000256" key="1">
    <source>
        <dbReference type="ARBA" id="ARBA00023002"/>
    </source>
</evidence>
<name>A0AAT9LDI8_9FIRM</name>
<dbReference type="AlphaFoldDB" id="A0AAT9LDI8"/>
<sequence>MPRAGGRRYCGRGTSRGRRFHVLKDFAIAGVGGQGGLLATTVLAQVFAEAGFDVKTSEVHGMAQRGGTVTSYVRRGQKVFSPAVPAGKVDVIVGLELLEAYRELPNLKPSGVVVSSDEKIAPISVITGDAEYPNLTEESFLQRAGEVYILPALSMALEAGNVRTSNMVCLGALSWILEIPASVWENEISKLVPEKTIGANLKAFSMGRRWMEKRRSPNIS</sequence>
<organism evidence="3">
    <name type="scientific">Candidatus Fermentithermobacillus carboniphilus</name>
    <dbReference type="NCBI Taxonomy" id="3085328"/>
    <lineage>
        <taxon>Bacteria</taxon>
        <taxon>Bacillati</taxon>
        <taxon>Bacillota</taxon>
        <taxon>Candidatus Fermentithermobacillia</taxon>
        <taxon>Candidatus Fermentithermobacillales</taxon>
        <taxon>Candidatus Fermentithermobacillaceae</taxon>
        <taxon>Candidatus Fermentithermobacillus</taxon>
    </lineage>
</organism>
<dbReference type="InterPro" id="IPR019752">
    <property type="entry name" value="Pyrv/ketoisovalerate_OxRed_cat"/>
</dbReference>
<dbReference type="GO" id="GO:0016903">
    <property type="term" value="F:oxidoreductase activity, acting on the aldehyde or oxo group of donors"/>
    <property type="evidence" value="ECO:0007669"/>
    <property type="project" value="InterPro"/>
</dbReference>
<proteinExistence type="predicted"/>
<dbReference type="InterPro" id="IPR002869">
    <property type="entry name" value="Pyrv_flavodox_OxRed_cen"/>
</dbReference>
<dbReference type="InterPro" id="IPR052198">
    <property type="entry name" value="IorB_Oxidoreductase"/>
</dbReference>
<keyword evidence="1" id="KW-0560">Oxidoreductase</keyword>
<evidence type="ECO:0000313" key="3">
    <source>
        <dbReference type="EMBL" id="QUL99073.1"/>
    </source>
</evidence>